<dbReference type="HOGENOM" id="CLU_1786850_0_0_1"/>
<dbReference type="Proteomes" id="UP000053342">
    <property type="component" value="Unassembled WGS sequence"/>
</dbReference>
<evidence type="ECO:0000313" key="3">
    <source>
        <dbReference type="Proteomes" id="UP000053342"/>
    </source>
</evidence>
<evidence type="ECO:0000313" key="2">
    <source>
        <dbReference type="EMBL" id="KIW36353.1"/>
    </source>
</evidence>
<organism evidence="2 3">
    <name type="scientific">Exophiala oligosperma</name>
    <dbReference type="NCBI Taxonomy" id="215243"/>
    <lineage>
        <taxon>Eukaryota</taxon>
        <taxon>Fungi</taxon>
        <taxon>Dikarya</taxon>
        <taxon>Ascomycota</taxon>
        <taxon>Pezizomycotina</taxon>
        <taxon>Eurotiomycetes</taxon>
        <taxon>Chaetothyriomycetidae</taxon>
        <taxon>Chaetothyriales</taxon>
        <taxon>Herpotrichiellaceae</taxon>
        <taxon>Exophiala</taxon>
    </lineage>
</organism>
<dbReference type="GeneID" id="27363477"/>
<sequence>MSRNRCGQEHGPAIELAQPPDVQRSDTTPAPAPASGELVHPTAAGVTSSDGRRNLGHDDLQGRRYDAGHVDDVACSKKTEKSKAGGWQGFWNYVRALRRKKATSASVGGKKGEEDEVGNVEDDHWRTVQCRIQQRHQPLTSSMSI</sequence>
<accession>A0A0D2CZ97</accession>
<gene>
    <name evidence="2" type="ORF">PV06_11403</name>
</gene>
<name>A0A0D2CZ97_9EURO</name>
<evidence type="ECO:0000256" key="1">
    <source>
        <dbReference type="SAM" id="MobiDB-lite"/>
    </source>
</evidence>
<feature type="region of interest" description="Disordered" evidence="1">
    <location>
        <begin position="101"/>
        <end position="120"/>
    </location>
</feature>
<protein>
    <submittedName>
        <fullName evidence="2">Uncharacterized protein</fullName>
    </submittedName>
</protein>
<feature type="region of interest" description="Disordered" evidence="1">
    <location>
        <begin position="1"/>
        <end position="63"/>
    </location>
</feature>
<reference evidence="2 3" key="1">
    <citation type="submission" date="2015-01" db="EMBL/GenBank/DDBJ databases">
        <title>The Genome Sequence of Exophiala oligosperma CBS72588.</title>
        <authorList>
            <consortium name="The Broad Institute Genomics Platform"/>
            <person name="Cuomo C."/>
            <person name="de Hoog S."/>
            <person name="Gorbushina A."/>
            <person name="Stielow B."/>
            <person name="Teixiera M."/>
            <person name="Abouelleil A."/>
            <person name="Chapman S.B."/>
            <person name="Priest M."/>
            <person name="Young S.K."/>
            <person name="Wortman J."/>
            <person name="Nusbaum C."/>
            <person name="Birren B."/>
        </authorList>
    </citation>
    <scope>NUCLEOTIDE SEQUENCE [LARGE SCALE GENOMIC DNA]</scope>
    <source>
        <strain evidence="2 3">CBS 72588</strain>
    </source>
</reference>
<dbReference type="RefSeq" id="XP_016256569.1">
    <property type="nucleotide sequence ID" value="XM_016413069.1"/>
</dbReference>
<dbReference type="VEuPathDB" id="FungiDB:PV06_11403"/>
<proteinExistence type="predicted"/>
<dbReference type="EMBL" id="KN847361">
    <property type="protein sequence ID" value="KIW36353.1"/>
    <property type="molecule type" value="Genomic_DNA"/>
</dbReference>
<feature type="compositionally biased region" description="Basic and acidic residues" evidence="1">
    <location>
        <begin position="50"/>
        <end position="63"/>
    </location>
</feature>
<dbReference type="AlphaFoldDB" id="A0A0D2CZ97"/>
<dbReference type="OrthoDB" id="10294693at2759"/>
<keyword evidence="3" id="KW-1185">Reference proteome</keyword>